<gene>
    <name evidence="5" type="ORF">A1A1_07242</name>
</gene>
<dbReference type="AlphaFoldDB" id="A0AA87ILT2"/>
<keyword evidence="4" id="KW-0460">Magnesium</keyword>
<dbReference type="Gene3D" id="1.20.1440.100">
    <property type="entry name" value="SG protein - dephosphorylation function"/>
    <property type="match status" value="1"/>
</dbReference>
<proteinExistence type="inferred from homology"/>
<evidence type="ECO:0000256" key="1">
    <source>
        <dbReference type="ARBA" id="ARBA00009184"/>
    </source>
</evidence>
<dbReference type="PROSITE" id="PS01228">
    <property type="entry name" value="COF_1"/>
    <property type="match status" value="1"/>
</dbReference>
<keyword evidence="2" id="KW-0479">Metal-binding</keyword>
<dbReference type="NCBIfam" id="TIGR01488">
    <property type="entry name" value="HAD-SF-IB"/>
    <property type="match status" value="1"/>
</dbReference>
<dbReference type="PANTHER" id="PTHR43344">
    <property type="entry name" value="PHOSPHOSERINE PHOSPHATASE"/>
    <property type="match status" value="1"/>
</dbReference>
<sequence>MMETAEKIEKPELIALRVAIFDFDGTLYSKETFQLMMDHLKNHPEHSRRYRQFYRAIMPPYIGHKLKIYPEWKMRERSVQAYLSALETFTQTELEQYFGEIAERMHDDMNPNVVERLKKHVANNDYVMLVSGAFTPLLHAVTEQLPIKTIIGTEILYKNNILDHRTPLSHIQGSLKTIKIKEALEGWDIDWGNSYAYGDSFSDLPVLELVGHPVAVQPKPKLRTVAERRNWEII</sequence>
<dbReference type="GO" id="GO:0016787">
    <property type="term" value="F:hydrolase activity"/>
    <property type="evidence" value="ECO:0007669"/>
    <property type="project" value="UniProtKB-KW"/>
</dbReference>
<dbReference type="InterPro" id="IPR036412">
    <property type="entry name" value="HAD-like_sf"/>
</dbReference>
<name>A0AA87ILT2_9BACL</name>
<dbReference type="Proteomes" id="UP000004725">
    <property type="component" value="Unassembled WGS sequence"/>
</dbReference>
<dbReference type="SUPFAM" id="SSF56784">
    <property type="entry name" value="HAD-like"/>
    <property type="match status" value="1"/>
</dbReference>
<evidence type="ECO:0000313" key="6">
    <source>
        <dbReference type="Proteomes" id="UP000004725"/>
    </source>
</evidence>
<dbReference type="NCBIfam" id="TIGR01490">
    <property type="entry name" value="HAD-SF-IB-hyp1"/>
    <property type="match status" value="1"/>
</dbReference>
<dbReference type="InterPro" id="IPR006385">
    <property type="entry name" value="HAD_hydro_SerB1"/>
</dbReference>
<comment type="similarity">
    <text evidence="1">Belongs to the HAD-like hydrolase superfamily. SerB family.</text>
</comment>
<evidence type="ECO:0000256" key="3">
    <source>
        <dbReference type="ARBA" id="ARBA00022801"/>
    </source>
</evidence>
<evidence type="ECO:0000256" key="2">
    <source>
        <dbReference type="ARBA" id="ARBA00022723"/>
    </source>
</evidence>
<dbReference type="InterPro" id="IPR023214">
    <property type="entry name" value="HAD_sf"/>
</dbReference>
<dbReference type="EMBL" id="AJYB01000020">
    <property type="protein sequence ID" value="EIM07173.1"/>
    <property type="molecule type" value="Genomic_DNA"/>
</dbReference>
<dbReference type="InterPro" id="IPR050582">
    <property type="entry name" value="HAD-like_SerB"/>
</dbReference>
<reference evidence="5 6" key="1">
    <citation type="journal article" date="2012" name="J. Bacteriol.">
        <title>Genome Sequence of the Antarctic Psychrophile Bacterium Planococcus antarcticus DSM 14505.</title>
        <authorList>
            <person name="Margolles A."/>
            <person name="Gueimonde M."/>
            <person name="Sanchez B."/>
        </authorList>
    </citation>
    <scope>NUCLEOTIDE SEQUENCE [LARGE SCALE GENOMIC DNA]</scope>
    <source>
        <strain evidence="5 6">DSM 14505</strain>
    </source>
</reference>
<comment type="caution">
    <text evidence="5">The sequence shown here is derived from an EMBL/GenBank/DDBJ whole genome shotgun (WGS) entry which is preliminary data.</text>
</comment>
<evidence type="ECO:0000256" key="4">
    <source>
        <dbReference type="ARBA" id="ARBA00022842"/>
    </source>
</evidence>
<evidence type="ECO:0000313" key="5">
    <source>
        <dbReference type="EMBL" id="EIM07173.1"/>
    </source>
</evidence>
<keyword evidence="3 5" id="KW-0378">Hydrolase</keyword>
<dbReference type="GO" id="GO:0046872">
    <property type="term" value="F:metal ion binding"/>
    <property type="evidence" value="ECO:0007669"/>
    <property type="project" value="UniProtKB-KW"/>
</dbReference>
<dbReference type="PANTHER" id="PTHR43344:SF13">
    <property type="entry name" value="PHOSPHATASE RV3661-RELATED"/>
    <property type="match status" value="1"/>
</dbReference>
<accession>A0AA87ILT2</accession>
<organism evidence="5 6">
    <name type="scientific">Planococcus antarcticus DSM 14505</name>
    <dbReference type="NCBI Taxonomy" id="1185653"/>
    <lineage>
        <taxon>Bacteria</taxon>
        <taxon>Bacillati</taxon>
        <taxon>Bacillota</taxon>
        <taxon>Bacilli</taxon>
        <taxon>Bacillales</taxon>
        <taxon>Caryophanaceae</taxon>
        <taxon>Planococcus</taxon>
    </lineage>
</organism>
<dbReference type="RefSeq" id="WP_006829452.1">
    <property type="nucleotide sequence ID" value="NZ_AJYB01000020.1"/>
</dbReference>
<dbReference type="Pfam" id="PF12710">
    <property type="entry name" value="HAD"/>
    <property type="match status" value="1"/>
</dbReference>
<dbReference type="Gene3D" id="3.40.50.1000">
    <property type="entry name" value="HAD superfamily/HAD-like"/>
    <property type="match status" value="1"/>
</dbReference>
<protein>
    <submittedName>
        <fullName evidence="5">HAD superfamily hydrolase</fullName>
    </submittedName>
</protein>